<feature type="signal peptide" evidence="15">
    <location>
        <begin position="1"/>
        <end position="17"/>
    </location>
</feature>
<keyword evidence="3" id="KW-0217">Developmental protein</keyword>
<reference evidence="18 19" key="2">
    <citation type="submission" date="2017-04" db="EMBL/GenBank/DDBJ databases">
        <title>CpG methylation of centromeres and impact of large insertions on vertebrate speciation.</title>
        <authorList>
            <person name="Ichikawa K."/>
            <person name="Yoshimura J."/>
            <person name="Morishita S."/>
        </authorList>
    </citation>
    <scope>NUCLEOTIDE SEQUENCE</scope>
    <source>
        <strain evidence="18 19">HNI</strain>
    </source>
</reference>
<dbReference type="SMART" id="SM00630">
    <property type="entry name" value="Sema"/>
    <property type="match status" value="1"/>
</dbReference>
<evidence type="ECO:0000256" key="14">
    <source>
        <dbReference type="SAM" id="Phobius"/>
    </source>
</evidence>
<evidence type="ECO:0000256" key="6">
    <source>
        <dbReference type="ARBA" id="ARBA00022902"/>
    </source>
</evidence>
<dbReference type="PANTHER" id="PTHR11036:SF145">
    <property type="entry name" value="SEMAPHORIN-4A ISOFORM X1-RELATED"/>
    <property type="match status" value="1"/>
</dbReference>
<dbReference type="Gene3D" id="2.130.10.10">
    <property type="entry name" value="YVTN repeat-like/Quinoprotein amine dehydrogenase"/>
    <property type="match status" value="1"/>
</dbReference>
<evidence type="ECO:0000256" key="13">
    <source>
        <dbReference type="SAM" id="MobiDB-lite"/>
    </source>
</evidence>
<evidence type="ECO:0000256" key="4">
    <source>
        <dbReference type="ARBA" id="ARBA00022692"/>
    </source>
</evidence>
<organism evidence="18 19">
    <name type="scientific">Oryzias latipes</name>
    <name type="common">Japanese rice fish</name>
    <name type="synonym">Japanese killifish</name>
    <dbReference type="NCBI Taxonomy" id="8090"/>
    <lineage>
        <taxon>Eukaryota</taxon>
        <taxon>Metazoa</taxon>
        <taxon>Chordata</taxon>
        <taxon>Craniata</taxon>
        <taxon>Vertebrata</taxon>
        <taxon>Euteleostomi</taxon>
        <taxon>Actinopterygii</taxon>
        <taxon>Neopterygii</taxon>
        <taxon>Teleostei</taxon>
        <taxon>Neoteleostei</taxon>
        <taxon>Acanthomorphata</taxon>
        <taxon>Ovalentaria</taxon>
        <taxon>Atherinomorphae</taxon>
        <taxon>Beloniformes</taxon>
        <taxon>Adrianichthyidae</taxon>
        <taxon>Oryziinae</taxon>
        <taxon>Oryzias</taxon>
    </lineage>
</organism>
<feature type="region of interest" description="Disordered" evidence="13">
    <location>
        <begin position="741"/>
        <end position="764"/>
    </location>
</feature>
<protein>
    <recommendedName>
        <fullName evidence="11">Semaphorin-1A</fullName>
    </recommendedName>
</protein>
<evidence type="ECO:0000256" key="7">
    <source>
        <dbReference type="ARBA" id="ARBA00022989"/>
    </source>
</evidence>
<dbReference type="SUPFAM" id="SSF101912">
    <property type="entry name" value="Sema domain"/>
    <property type="match status" value="1"/>
</dbReference>
<dbReference type="Gene3D" id="3.30.1680.10">
    <property type="entry name" value="ligand-binding face of the semaphorins, domain 2"/>
    <property type="match status" value="1"/>
</dbReference>
<evidence type="ECO:0000256" key="5">
    <source>
        <dbReference type="ARBA" id="ARBA00022782"/>
    </source>
</evidence>
<keyword evidence="6" id="KW-0524">Neurogenesis</keyword>
<dbReference type="Pfam" id="PF01437">
    <property type="entry name" value="PSI"/>
    <property type="match status" value="1"/>
</dbReference>
<evidence type="ECO:0000256" key="8">
    <source>
        <dbReference type="ARBA" id="ARBA00023136"/>
    </source>
</evidence>
<dbReference type="FunFam" id="2.130.10.10:FF:000257">
    <property type="entry name" value="semaphorin-4A isoform X2"/>
    <property type="match status" value="1"/>
</dbReference>
<keyword evidence="9" id="KW-1015">Disulfide bond</keyword>
<dbReference type="Proteomes" id="UP000265180">
    <property type="component" value="Chromosome 16"/>
</dbReference>
<feature type="region of interest" description="Disordered" evidence="13">
    <location>
        <begin position="613"/>
        <end position="684"/>
    </location>
</feature>
<proteinExistence type="inferred from homology"/>
<name>A0A3P9M363_ORYLA</name>
<comment type="subcellular location">
    <subcellularLocation>
        <location evidence="1">Membrane</location>
    </subcellularLocation>
</comment>
<dbReference type="InterPro" id="IPR027231">
    <property type="entry name" value="Semaphorin"/>
</dbReference>
<dbReference type="SUPFAM" id="SSF103575">
    <property type="entry name" value="Plexin repeat"/>
    <property type="match status" value="1"/>
</dbReference>
<dbReference type="InterPro" id="IPR016201">
    <property type="entry name" value="PSI"/>
</dbReference>
<evidence type="ECO:0000259" key="17">
    <source>
        <dbReference type="PROSITE" id="PS51004"/>
    </source>
</evidence>
<dbReference type="InterPro" id="IPR001627">
    <property type="entry name" value="Semap_dom"/>
</dbReference>
<evidence type="ECO:0000256" key="2">
    <source>
        <dbReference type="ARBA" id="ARBA00009492"/>
    </source>
</evidence>
<reference evidence="18" key="4">
    <citation type="submission" date="2025-09" db="UniProtKB">
        <authorList>
            <consortium name="Ensembl"/>
        </authorList>
    </citation>
    <scope>IDENTIFICATION</scope>
    <source>
        <strain evidence="18">HNI</strain>
    </source>
</reference>
<keyword evidence="7 14" id="KW-1133">Transmembrane helix</keyword>
<dbReference type="Pfam" id="PF01403">
    <property type="entry name" value="Sema"/>
    <property type="match status" value="1"/>
</dbReference>
<dbReference type="InterPro" id="IPR036352">
    <property type="entry name" value="Semap_dom_sf"/>
</dbReference>
<dbReference type="PANTHER" id="PTHR11036">
    <property type="entry name" value="SEMAPHORIN"/>
    <property type="match status" value="1"/>
</dbReference>
<dbReference type="FunFam" id="3.30.1680.10:FF:000016">
    <property type="entry name" value="Putative Semaphorin-6B"/>
    <property type="match status" value="1"/>
</dbReference>
<dbReference type="GO" id="GO:0016020">
    <property type="term" value="C:membrane"/>
    <property type="evidence" value="ECO:0007669"/>
    <property type="project" value="UniProtKB-SubCell"/>
</dbReference>
<keyword evidence="10" id="KW-0325">Glycoprotein</keyword>
<evidence type="ECO:0000256" key="10">
    <source>
        <dbReference type="ARBA" id="ARBA00023180"/>
    </source>
</evidence>
<evidence type="ECO:0000256" key="11">
    <source>
        <dbReference type="ARBA" id="ARBA00074143"/>
    </source>
</evidence>
<feature type="chain" id="PRO_5018207447" description="Semaphorin-1A" evidence="15">
    <location>
        <begin position="18"/>
        <end position="764"/>
    </location>
</feature>
<accession>A0A3P9M363</accession>
<feature type="compositionally biased region" description="Polar residues" evidence="13">
    <location>
        <begin position="632"/>
        <end position="641"/>
    </location>
</feature>
<dbReference type="PROSITE" id="PS50835">
    <property type="entry name" value="IG_LIKE"/>
    <property type="match status" value="1"/>
</dbReference>
<reference evidence="18" key="3">
    <citation type="submission" date="2025-08" db="UniProtKB">
        <authorList>
            <consortium name="Ensembl"/>
        </authorList>
    </citation>
    <scope>IDENTIFICATION</scope>
    <source>
        <strain evidence="18">HNI</strain>
    </source>
</reference>
<evidence type="ECO:0000256" key="9">
    <source>
        <dbReference type="ARBA" id="ARBA00023157"/>
    </source>
</evidence>
<dbReference type="SMART" id="SM00423">
    <property type="entry name" value="PSI"/>
    <property type="match status" value="1"/>
</dbReference>
<evidence type="ECO:0000256" key="15">
    <source>
        <dbReference type="SAM" id="SignalP"/>
    </source>
</evidence>
<keyword evidence="5" id="KW-0221">Differentiation</keyword>
<dbReference type="Ensembl" id="ENSORLT00020015456.1">
    <property type="protein sequence ID" value="ENSORLP00020027201.1"/>
    <property type="gene ID" value="ENSORLG00020010051.1"/>
</dbReference>
<reference key="1">
    <citation type="journal article" date="2007" name="Nature">
        <title>The medaka draft genome and insights into vertebrate genome evolution.</title>
        <authorList>
            <person name="Kasahara M."/>
            <person name="Naruse K."/>
            <person name="Sasaki S."/>
            <person name="Nakatani Y."/>
            <person name="Qu W."/>
            <person name="Ahsan B."/>
            <person name="Yamada T."/>
            <person name="Nagayasu Y."/>
            <person name="Doi K."/>
            <person name="Kasai Y."/>
            <person name="Jindo T."/>
            <person name="Kobayashi D."/>
            <person name="Shimada A."/>
            <person name="Toyoda A."/>
            <person name="Kuroki Y."/>
            <person name="Fujiyama A."/>
            <person name="Sasaki T."/>
            <person name="Shimizu A."/>
            <person name="Asakawa S."/>
            <person name="Shimizu N."/>
            <person name="Hashimoto S."/>
            <person name="Yang J."/>
            <person name="Lee Y."/>
            <person name="Matsushima K."/>
            <person name="Sugano S."/>
            <person name="Sakaizumi M."/>
            <person name="Narita T."/>
            <person name="Ohishi K."/>
            <person name="Haga S."/>
            <person name="Ohta F."/>
            <person name="Nomoto H."/>
            <person name="Nogata K."/>
            <person name="Morishita T."/>
            <person name="Endo T."/>
            <person name="Shin-I T."/>
            <person name="Takeda H."/>
            <person name="Morishita S."/>
            <person name="Kohara Y."/>
        </authorList>
    </citation>
    <scope>NUCLEOTIDE SEQUENCE [LARGE SCALE GENOMIC DNA]</scope>
    <source>
        <strain>Hd-rR</strain>
    </source>
</reference>
<keyword evidence="15" id="KW-0732">Signal</keyword>
<evidence type="ECO:0000256" key="1">
    <source>
        <dbReference type="ARBA" id="ARBA00004370"/>
    </source>
</evidence>
<comment type="similarity">
    <text evidence="2">Belongs to the semaphorin family.</text>
</comment>
<sequence length="764" mass="84051">MFGWVLLLCLLLSSSGSLPPPRRSFLLNSSHIPVRSFRLQNVTTLFLSSDSSTLYVGARDAILSLDVSQGEILTQKQEVSWRPTAKETDDCSMKGKNREVDCPNFVHALLPLNSTHLYACGSYAYRPQDAFIDLLTFSMVNTNGHWRRCPYSPFQRSSALALDGELFTATTTDFKGTKPQISRHFSRDGRLDVSLDNFASLLDEPAFVSSSADSANGKIYFFFTESGNEFRFEEKLRIPRVAQVCKDDVGGQRILQKKWTSFAKASLLCRPPNRPLHNVLQDMFTLQPPEGSDSSETLFYGVFTSQWSGQSESAVCVFTLQDITTVFSGNYRKLDKNSQRWIPTSGRQLGKCGLASSSDAVLEAVRSTFLTDSSVKPVRNGPVLVSADHRYSHVAAMKTRAANGEEFTLLFLVAESGFLHKVVLFEPEPRIIEEVQLFTEPQLVRSVVLSSVKGILYVGTSEGVTAVPLATCSAHRTCSQCVLSRDPLCGWSQSRRVCTALSGSEEDVIQKLESGNEENVCPEDRSPGEIREVSVGLNQAVRLECERPSNLAVLSWTHSQMKSLPQTLFIRSPDGSLSFLASAQTLGSYSCEAEEAGLKEGVVSYTVLLKPTPRSIGPHPGVEKDFEDIPTETPTPEGSENTQDHPVPETTATDVPRMKASPDVPTASESKTNPPSFRTDSQISVEAPQEERSYLGALQVVSVLLAVCICVIFMGAFFTLRQRKAGLRSCHLLPVKDGRKKDNSMEISSLGSRKEASTELNNGE</sequence>
<dbReference type="AlphaFoldDB" id="A0A3P9M363"/>
<dbReference type="InterPro" id="IPR007110">
    <property type="entry name" value="Ig-like_dom"/>
</dbReference>
<keyword evidence="8 14" id="KW-0472">Membrane</keyword>
<evidence type="ECO:0000259" key="16">
    <source>
        <dbReference type="PROSITE" id="PS50835"/>
    </source>
</evidence>
<feature type="transmembrane region" description="Helical" evidence="14">
    <location>
        <begin position="694"/>
        <end position="718"/>
    </location>
</feature>
<evidence type="ECO:0000256" key="3">
    <source>
        <dbReference type="ARBA" id="ARBA00022473"/>
    </source>
</evidence>
<evidence type="ECO:0000313" key="19">
    <source>
        <dbReference type="Proteomes" id="UP000265180"/>
    </source>
</evidence>
<feature type="domain" description="Sema" evidence="17">
    <location>
        <begin position="15"/>
        <end position="469"/>
    </location>
</feature>
<dbReference type="Gene3D" id="2.60.40.10">
    <property type="entry name" value="Immunoglobulins"/>
    <property type="match status" value="1"/>
</dbReference>
<keyword evidence="4 14" id="KW-0812">Transmembrane</keyword>
<comment type="caution">
    <text evidence="12">Lacks conserved residue(s) required for the propagation of feature annotation.</text>
</comment>
<evidence type="ECO:0000313" key="18">
    <source>
        <dbReference type="Ensembl" id="ENSORLP00020027201.1"/>
    </source>
</evidence>
<dbReference type="InterPro" id="IPR015943">
    <property type="entry name" value="WD40/YVTN_repeat-like_dom_sf"/>
</dbReference>
<dbReference type="InterPro" id="IPR002165">
    <property type="entry name" value="Plexin_repeat"/>
</dbReference>
<dbReference type="PROSITE" id="PS51004">
    <property type="entry name" value="SEMA"/>
    <property type="match status" value="1"/>
</dbReference>
<evidence type="ECO:0000256" key="12">
    <source>
        <dbReference type="PROSITE-ProRule" id="PRU00352"/>
    </source>
</evidence>
<dbReference type="InterPro" id="IPR013783">
    <property type="entry name" value="Ig-like_fold"/>
</dbReference>
<dbReference type="GO" id="GO:0007411">
    <property type="term" value="P:axon guidance"/>
    <property type="evidence" value="ECO:0007669"/>
    <property type="project" value="UniProtKB-ARBA"/>
</dbReference>
<dbReference type="GO" id="GO:0030215">
    <property type="term" value="F:semaphorin receptor binding"/>
    <property type="evidence" value="ECO:0007669"/>
    <property type="project" value="InterPro"/>
</dbReference>
<feature type="domain" description="Ig-like" evidence="16">
    <location>
        <begin position="522"/>
        <end position="604"/>
    </location>
</feature>
<feature type="compositionally biased region" description="Polar residues" evidence="13">
    <location>
        <begin position="667"/>
        <end position="684"/>
    </location>
</feature>